<proteinExistence type="predicted"/>
<reference evidence="3" key="5">
    <citation type="journal article" date="2021" name="G3 (Bethesda)">
        <title>Aegilops tauschii genome assembly Aet v5.0 features greater sequence contiguity and improved annotation.</title>
        <authorList>
            <person name="Wang L."/>
            <person name="Zhu T."/>
            <person name="Rodriguez J.C."/>
            <person name="Deal K.R."/>
            <person name="Dubcovsky J."/>
            <person name="McGuire P.E."/>
            <person name="Lux T."/>
            <person name="Spannagl M."/>
            <person name="Mayer K.F.X."/>
            <person name="Baldrich P."/>
            <person name="Meyers B.C."/>
            <person name="Huo N."/>
            <person name="Gu Y.Q."/>
            <person name="Zhou H."/>
            <person name="Devos K.M."/>
            <person name="Bennetzen J.L."/>
            <person name="Unver T."/>
            <person name="Budak H."/>
            <person name="Gulick P.J."/>
            <person name="Galiba G."/>
            <person name="Kalapos B."/>
            <person name="Nelson D.R."/>
            <person name="Li P."/>
            <person name="You F.M."/>
            <person name="Luo M.C."/>
            <person name="Dvorak J."/>
        </authorList>
    </citation>
    <scope>NUCLEOTIDE SEQUENCE [LARGE SCALE GENOMIC DNA]</scope>
    <source>
        <strain evidence="3">cv. AL8/78</strain>
    </source>
</reference>
<dbReference type="PANTHER" id="PTHR47750:SF7">
    <property type="entry name" value="F-BOX PROTEIN"/>
    <property type="match status" value="1"/>
</dbReference>
<dbReference type="Proteomes" id="UP000015105">
    <property type="component" value="Chromosome 1D"/>
</dbReference>
<reference evidence="3" key="4">
    <citation type="submission" date="2019-03" db="UniProtKB">
        <authorList>
            <consortium name="EnsemblPlants"/>
        </authorList>
    </citation>
    <scope>IDENTIFICATION</scope>
</reference>
<dbReference type="SUPFAM" id="SSF81383">
    <property type="entry name" value="F-box domain"/>
    <property type="match status" value="1"/>
</dbReference>
<dbReference type="AlphaFoldDB" id="A0A452YHH4"/>
<dbReference type="GO" id="GO:0009937">
    <property type="term" value="P:regulation of gibberellic acid mediated signaling pathway"/>
    <property type="evidence" value="ECO:0007669"/>
    <property type="project" value="InterPro"/>
</dbReference>
<feature type="domain" description="F-box" evidence="2">
    <location>
        <begin position="76"/>
        <end position="115"/>
    </location>
</feature>
<reference evidence="4" key="1">
    <citation type="journal article" date="2014" name="Science">
        <title>Ancient hybridizations among the ancestral genomes of bread wheat.</title>
        <authorList>
            <consortium name="International Wheat Genome Sequencing Consortium,"/>
            <person name="Marcussen T."/>
            <person name="Sandve S.R."/>
            <person name="Heier L."/>
            <person name="Spannagl M."/>
            <person name="Pfeifer M."/>
            <person name="Jakobsen K.S."/>
            <person name="Wulff B.B."/>
            <person name="Steuernagel B."/>
            <person name="Mayer K.F."/>
            <person name="Olsen O.A."/>
        </authorList>
    </citation>
    <scope>NUCLEOTIDE SEQUENCE [LARGE SCALE GENOMIC DNA]</scope>
    <source>
        <strain evidence="4">cv. AL8/78</strain>
    </source>
</reference>
<reference evidence="3" key="3">
    <citation type="journal article" date="2017" name="Nature">
        <title>Genome sequence of the progenitor of the wheat D genome Aegilops tauschii.</title>
        <authorList>
            <person name="Luo M.C."/>
            <person name="Gu Y.Q."/>
            <person name="Puiu D."/>
            <person name="Wang H."/>
            <person name="Twardziok S.O."/>
            <person name="Deal K.R."/>
            <person name="Huo N."/>
            <person name="Zhu T."/>
            <person name="Wang L."/>
            <person name="Wang Y."/>
            <person name="McGuire P.E."/>
            <person name="Liu S."/>
            <person name="Long H."/>
            <person name="Ramasamy R.K."/>
            <person name="Rodriguez J.C."/>
            <person name="Van S.L."/>
            <person name="Yuan L."/>
            <person name="Wang Z."/>
            <person name="Xia Z."/>
            <person name="Xiao L."/>
            <person name="Anderson O.D."/>
            <person name="Ouyang S."/>
            <person name="Liang Y."/>
            <person name="Zimin A.V."/>
            <person name="Pertea G."/>
            <person name="Qi P."/>
            <person name="Bennetzen J.L."/>
            <person name="Dai X."/>
            <person name="Dawson M.W."/>
            <person name="Muller H.G."/>
            <person name="Kugler K."/>
            <person name="Rivarola-Duarte L."/>
            <person name="Spannagl M."/>
            <person name="Mayer K.F.X."/>
            <person name="Lu F.H."/>
            <person name="Bevan M.W."/>
            <person name="Leroy P."/>
            <person name="Li P."/>
            <person name="You F.M."/>
            <person name="Sun Q."/>
            <person name="Liu Z."/>
            <person name="Lyons E."/>
            <person name="Wicker T."/>
            <person name="Salzberg S.L."/>
            <person name="Devos K.M."/>
            <person name="Dvorak J."/>
        </authorList>
    </citation>
    <scope>NUCLEOTIDE SEQUENCE [LARGE SCALE GENOMIC DNA]</scope>
    <source>
        <strain evidence="3">cv. AL8/78</strain>
    </source>
</reference>
<dbReference type="Gramene" id="AET1Gv20418500.71">
    <property type="protein sequence ID" value="AET1Gv20418500.71"/>
    <property type="gene ID" value="AET1Gv20418500"/>
</dbReference>
<name>A0A452YHH4_AEGTS</name>
<accession>A0A452YHH4</accession>
<evidence type="ECO:0000256" key="1">
    <source>
        <dbReference type="SAM" id="MobiDB-lite"/>
    </source>
</evidence>
<dbReference type="InterPro" id="IPR036047">
    <property type="entry name" value="F-box-like_dom_sf"/>
</dbReference>
<feature type="region of interest" description="Disordered" evidence="1">
    <location>
        <begin position="29"/>
        <end position="70"/>
    </location>
</feature>
<dbReference type="GO" id="GO:0019005">
    <property type="term" value="C:SCF ubiquitin ligase complex"/>
    <property type="evidence" value="ECO:0007669"/>
    <property type="project" value="InterPro"/>
</dbReference>
<evidence type="ECO:0000259" key="2">
    <source>
        <dbReference type="Pfam" id="PF12937"/>
    </source>
</evidence>
<protein>
    <recommendedName>
        <fullName evidence="2">F-box domain-containing protein</fullName>
    </recommendedName>
</protein>
<dbReference type="InterPro" id="IPR044184">
    <property type="entry name" value="SNE/GID2"/>
</dbReference>
<feature type="compositionally biased region" description="Low complexity" evidence="1">
    <location>
        <begin position="40"/>
        <end position="54"/>
    </location>
</feature>
<dbReference type="EnsemblPlants" id="AET1Gv20418500.71">
    <property type="protein sequence ID" value="AET1Gv20418500.71"/>
    <property type="gene ID" value="AET1Gv20418500"/>
</dbReference>
<evidence type="ECO:0000313" key="4">
    <source>
        <dbReference type="Proteomes" id="UP000015105"/>
    </source>
</evidence>
<dbReference type="Gene3D" id="1.20.1280.50">
    <property type="match status" value="1"/>
</dbReference>
<keyword evidence="4" id="KW-1185">Reference proteome</keyword>
<dbReference type="PANTHER" id="PTHR47750">
    <property type="entry name" value="F-BOX PROTEIN SNE"/>
    <property type="match status" value="1"/>
</dbReference>
<dbReference type="InterPro" id="IPR001810">
    <property type="entry name" value="F-box_dom"/>
</dbReference>
<dbReference type="Pfam" id="PF12937">
    <property type="entry name" value="F-box-like"/>
    <property type="match status" value="1"/>
</dbReference>
<organism evidence="3 4">
    <name type="scientific">Aegilops tauschii subsp. strangulata</name>
    <name type="common">Goatgrass</name>
    <dbReference type="NCBI Taxonomy" id="200361"/>
    <lineage>
        <taxon>Eukaryota</taxon>
        <taxon>Viridiplantae</taxon>
        <taxon>Streptophyta</taxon>
        <taxon>Embryophyta</taxon>
        <taxon>Tracheophyta</taxon>
        <taxon>Spermatophyta</taxon>
        <taxon>Magnoliopsida</taxon>
        <taxon>Liliopsida</taxon>
        <taxon>Poales</taxon>
        <taxon>Poaceae</taxon>
        <taxon>BOP clade</taxon>
        <taxon>Pooideae</taxon>
        <taxon>Triticodae</taxon>
        <taxon>Triticeae</taxon>
        <taxon>Triticinae</taxon>
        <taxon>Aegilops</taxon>
    </lineage>
</organism>
<feature type="compositionally biased region" description="Low complexity" evidence="1">
    <location>
        <begin position="61"/>
        <end position="70"/>
    </location>
</feature>
<sequence length="219" mass="23629">EGPFRFLGRPRSVGASSRFGWWWRRRIQPAGAKKQQRTASSGQADEASTSSSSSQPPPQQQQPAPDGGDVPYLGEDLMFEVLRRAEARTLASAACVSRGWRALAQDERLWEAACVREWADLGFSEQQLRALSCSRSAAFAACTPSPSGPSSGAVPVFLLRLLREGEGGSSLLPGWAGTRSSCRCRSSPSASFRTCLISPLLRRKMRVMAAIREEVGGAG</sequence>
<evidence type="ECO:0000313" key="3">
    <source>
        <dbReference type="EnsemblPlants" id="AET1Gv20418500.71"/>
    </source>
</evidence>
<dbReference type="GO" id="GO:0009740">
    <property type="term" value="P:gibberellic acid mediated signaling pathway"/>
    <property type="evidence" value="ECO:0007669"/>
    <property type="project" value="TreeGrafter"/>
</dbReference>
<reference evidence="4" key="2">
    <citation type="journal article" date="2017" name="Nat. Plants">
        <title>The Aegilops tauschii genome reveals multiple impacts of transposons.</title>
        <authorList>
            <person name="Zhao G."/>
            <person name="Zou C."/>
            <person name="Li K."/>
            <person name="Wang K."/>
            <person name="Li T."/>
            <person name="Gao L."/>
            <person name="Zhang X."/>
            <person name="Wang H."/>
            <person name="Yang Z."/>
            <person name="Liu X."/>
            <person name="Jiang W."/>
            <person name="Mao L."/>
            <person name="Kong X."/>
            <person name="Jiao Y."/>
            <person name="Jia J."/>
        </authorList>
    </citation>
    <scope>NUCLEOTIDE SEQUENCE [LARGE SCALE GENOMIC DNA]</scope>
    <source>
        <strain evidence="4">cv. AL8/78</strain>
    </source>
</reference>